<dbReference type="Pfam" id="PF25954">
    <property type="entry name" value="Beta-barrel_RND_2"/>
    <property type="match status" value="1"/>
</dbReference>
<dbReference type="Gene3D" id="2.40.420.20">
    <property type="match status" value="1"/>
</dbReference>
<dbReference type="PROSITE" id="PS51257">
    <property type="entry name" value="PROKAR_LIPOPROTEIN"/>
    <property type="match status" value="1"/>
</dbReference>
<dbReference type="InterPro" id="IPR058627">
    <property type="entry name" value="MdtA-like_C"/>
</dbReference>
<dbReference type="Gene3D" id="2.40.50.100">
    <property type="match status" value="1"/>
</dbReference>
<organism evidence="6 7">
    <name type="scientific">Lutibacter oricola</name>
    <dbReference type="NCBI Taxonomy" id="762486"/>
    <lineage>
        <taxon>Bacteria</taxon>
        <taxon>Pseudomonadati</taxon>
        <taxon>Bacteroidota</taxon>
        <taxon>Flavobacteriia</taxon>
        <taxon>Flavobacteriales</taxon>
        <taxon>Flavobacteriaceae</taxon>
        <taxon>Lutibacter</taxon>
    </lineage>
</organism>
<dbReference type="RefSeq" id="WP_090124515.1">
    <property type="nucleotide sequence ID" value="NZ_FNNJ01000008.1"/>
</dbReference>
<dbReference type="Pfam" id="PF25973">
    <property type="entry name" value="BSH_CzcB"/>
    <property type="match status" value="1"/>
</dbReference>
<dbReference type="OrthoDB" id="9806939at2"/>
<gene>
    <name evidence="6" type="ORF">SAMN05444411_10881</name>
</gene>
<comment type="similarity">
    <text evidence="1">Belongs to the membrane fusion protein (MFP) (TC 8.A.1) family.</text>
</comment>
<dbReference type="STRING" id="762486.SAMN05444411_10881"/>
<dbReference type="PANTHER" id="PTHR30469">
    <property type="entry name" value="MULTIDRUG RESISTANCE PROTEIN MDTA"/>
    <property type="match status" value="1"/>
</dbReference>
<evidence type="ECO:0000313" key="6">
    <source>
        <dbReference type="EMBL" id="SDX70252.1"/>
    </source>
</evidence>
<evidence type="ECO:0000259" key="5">
    <source>
        <dbReference type="Pfam" id="PF25973"/>
    </source>
</evidence>
<name>A0A1H3DUP1_9FLAO</name>
<evidence type="ECO:0000259" key="3">
    <source>
        <dbReference type="Pfam" id="PF25954"/>
    </source>
</evidence>
<evidence type="ECO:0000256" key="1">
    <source>
        <dbReference type="ARBA" id="ARBA00009477"/>
    </source>
</evidence>
<feature type="domain" description="CusB-like beta-barrel" evidence="3">
    <location>
        <begin position="239"/>
        <end position="310"/>
    </location>
</feature>
<dbReference type="Gene3D" id="2.40.30.170">
    <property type="match status" value="1"/>
</dbReference>
<dbReference type="Gene3D" id="1.10.287.470">
    <property type="entry name" value="Helix hairpin bin"/>
    <property type="match status" value="1"/>
</dbReference>
<sequence>MRTKLNILLITLAVVLSSCGGGEKVKIDTNKIETLIESKDLAGLKEAKKAITTDYSELRTKLERINLALEKLDTITKAFDVTAISVKDTLFKHYVEFQGNVKTKQNVVILSEYNGTLSRIFVKEGQRVSKGQTLAKIDDGGLNQQVAQLQAQADLAQTTFDRQKKLWEQKIGSEIQYLQAETNAKSAINALNQTKAQLAKTSVRAPFSGTIDNIITDQGSIVAAGSQLFRIVNLNSMYVQAEVPEKYLKSVKKGTLAKVNLPMLGETIESEIRQVSNFINPNNRSFTVEVAVPNKNGMIKPNLTSKISVNDYNNEKAFLIPLSIISENGNGQEYVYVAIEKDGKTIAKKAIIETDKSLGDYIEVTKGLVKGDKIVIEGARSIKDGQLINIK</sequence>
<proteinExistence type="inferred from homology"/>
<dbReference type="PANTHER" id="PTHR30469:SF15">
    <property type="entry name" value="HLYD FAMILY OF SECRETION PROTEINS"/>
    <property type="match status" value="1"/>
</dbReference>
<dbReference type="InterPro" id="IPR058647">
    <property type="entry name" value="BSH_CzcB-like"/>
</dbReference>
<reference evidence="6 7" key="1">
    <citation type="submission" date="2016-10" db="EMBL/GenBank/DDBJ databases">
        <authorList>
            <person name="de Groot N.N."/>
        </authorList>
    </citation>
    <scope>NUCLEOTIDE SEQUENCE [LARGE SCALE GENOMIC DNA]</scope>
    <source>
        <strain evidence="6 7">DSM 24956</strain>
    </source>
</reference>
<dbReference type="Proteomes" id="UP000199595">
    <property type="component" value="Unassembled WGS sequence"/>
</dbReference>
<protein>
    <submittedName>
        <fullName evidence="6">RND family efflux transporter, MFP subunit</fullName>
    </submittedName>
</protein>
<dbReference type="Pfam" id="PF25967">
    <property type="entry name" value="RND-MFP_C"/>
    <property type="match status" value="1"/>
</dbReference>
<dbReference type="InterPro" id="IPR058792">
    <property type="entry name" value="Beta-barrel_RND_2"/>
</dbReference>
<dbReference type="Pfam" id="PF25893">
    <property type="entry name" value="HH_CzcB"/>
    <property type="match status" value="1"/>
</dbReference>
<keyword evidence="7" id="KW-1185">Reference proteome</keyword>
<dbReference type="InterPro" id="IPR006143">
    <property type="entry name" value="RND_pump_MFP"/>
</dbReference>
<dbReference type="InterPro" id="IPR058648">
    <property type="entry name" value="HH_CzcB-like"/>
</dbReference>
<evidence type="ECO:0000259" key="4">
    <source>
        <dbReference type="Pfam" id="PF25967"/>
    </source>
</evidence>
<accession>A0A1H3DUP1</accession>
<dbReference type="AlphaFoldDB" id="A0A1H3DUP1"/>
<dbReference type="GO" id="GO:0015562">
    <property type="term" value="F:efflux transmembrane transporter activity"/>
    <property type="evidence" value="ECO:0007669"/>
    <property type="project" value="TreeGrafter"/>
</dbReference>
<evidence type="ECO:0000259" key="2">
    <source>
        <dbReference type="Pfam" id="PF25893"/>
    </source>
</evidence>
<feature type="domain" description="CzcB-like alpha-helical hairpin" evidence="2">
    <location>
        <begin position="143"/>
        <end position="199"/>
    </location>
</feature>
<feature type="domain" description="CzcB-like barrel-sandwich hybrid" evidence="5">
    <location>
        <begin position="107"/>
        <end position="232"/>
    </location>
</feature>
<evidence type="ECO:0000313" key="7">
    <source>
        <dbReference type="Proteomes" id="UP000199595"/>
    </source>
</evidence>
<dbReference type="EMBL" id="FNNJ01000008">
    <property type="protein sequence ID" value="SDX70252.1"/>
    <property type="molecule type" value="Genomic_DNA"/>
</dbReference>
<dbReference type="NCBIfam" id="TIGR01730">
    <property type="entry name" value="RND_mfp"/>
    <property type="match status" value="1"/>
</dbReference>
<feature type="domain" description="Multidrug resistance protein MdtA-like C-terminal permuted SH3" evidence="4">
    <location>
        <begin position="317"/>
        <end position="379"/>
    </location>
</feature>
<dbReference type="GO" id="GO:1990281">
    <property type="term" value="C:efflux pump complex"/>
    <property type="evidence" value="ECO:0007669"/>
    <property type="project" value="TreeGrafter"/>
</dbReference>
<dbReference type="SUPFAM" id="SSF111369">
    <property type="entry name" value="HlyD-like secretion proteins"/>
    <property type="match status" value="1"/>
</dbReference>